<organism evidence="2 3">
    <name type="scientific">Aspergillus pseudotamarii</name>
    <dbReference type="NCBI Taxonomy" id="132259"/>
    <lineage>
        <taxon>Eukaryota</taxon>
        <taxon>Fungi</taxon>
        <taxon>Dikarya</taxon>
        <taxon>Ascomycota</taxon>
        <taxon>Pezizomycotina</taxon>
        <taxon>Eurotiomycetes</taxon>
        <taxon>Eurotiomycetidae</taxon>
        <taxon>Eurotiales</taxon>
        <taxon>Aspergillaceae</taxon>
        <taxon>Aspergillus</taxon>
        <taxon>Aspergillus subgen. Circumdati</taxon>
    </lineage>
</organism>
<evidence type="ECO:0000313" key="3">
    <source>
        <dbReference type="Proteomes" id="UP000325672"/>
    </source>
</evidence>
<evidence type="ECO:0000256" key="1">
    <source>
        <dbReference type="SAM" id="MobiDB-lite"/>
    </source>
</evidence>
<evidence type="ECO:0000313" key="2">
    <source>
        <dbReference type="EMBL" id="KAE8130947.1"/>
    </source>
</evidence>
<protein>
    <submittedName>
        <fullName evidence="2">Uncharacterized protein</fullName>
    </submittedName>
</protein>
<sequence length="309" mass="33675">MGLGSAVAKTTNLMTDAAAAAAFSLAAHGLSMWEQDRPVTFTDRVVSRCSPGAAGTNAGHPRSLFSFEPGGLRLAADGSTKSVSSGGSEAVAATMPSSTAVPSLSSDAASASSSSVGVSLETRWAEGLAGQEILEDDGTGALVVPQSRPARQYHHHTYICLFYILDCHHTFDDAEQWKTHVLSHFRTHEPPRTARCPLCPGERFSDTPEQKGWDRMLDHVDVAHYQRGQTLAGSRPDFELMQYLYRMRIISVDQFKVMQLPPPPSSPAYHRSQEPVRANIGSSDEPYCAPYSRRREQRMRGQRRGVSVG</sequence>
<accession>A0A5N6SAE5</accession>
<gene>
    <name evidence="2" type="ORF">BDV38DRAFT_265799</name>
</gene>
<proteinExistence type="predicted"/>
<name>A0A5N6SAE5_ASPPS</name>
<dbReference type="GeneID" id="43640598"/>
<feature type="region of interest" description="Disordered" evidence="1">
    <location>
        <begin position="263"/>
        <end position="309"/>
    </location>
</feature>
<reference evidence="2 3" key="1">
    <citation type="submission" date="2019-04" db="EMBL/GenBank/DDBJ databases">
        <title>Friends and foes A comparative genomics study of 23 Aspergillus species from section Flavi.</title>
        <authorList>
            <consortium name="DOE Joint Genome Institute"/>
            <person name="Kjaerbolling I."/>
            <person name="Vesth T."/>
            <person name="Frisvad J.C."/>
            <person name="Nybo J.L."/>
            <person name="Theobald S."/>
            <person name="Kildgaard S."/>
            <person name="Isbrandt T."/>
            <person name="Kuo A."/>
            <person name="Sato A."/>
            <person name="Lyhne E.K."/>
            <person name="Kogle M.E."/>
            <person name="Wiebenga A."/>
            <person name="Kun R.S."/>
            <person name="Lubbers R.J."/>
            <person name="Makela M.R."/>
            <person name="Barry K."/>
            <person name="Chovatia M."/>
            <person name="Clum A."/>
            <person name="Daum C."/>
            <person name="Haridas S."/>
            <person name="He G."/>
            <person name="LaButti K."/>
            <person name="Lipzen A."/>
            <person name="Mondo S."/>
            <person name="Riley R."/>
            <person name="Salamov A."/>
            <person name="Simmons B.A."/>
            <person name="Magnuson J.K."/>
            <person name="Henrissat B."/>
            <person name="Mortensen U.H."/>
            <person name="Larsen T.O."/>
            <person name="Devries R.P."/>
            <person name="Grigoriev I.V."/>
            <person name="Machida M."/>
            <person name="Baker S.E."/>
            <person name="Andersen M.R."/>
        </authorList>
    </citation>
    <scope>NUCLEOTIDE SEQUENCE [LARGE SCALE GENOMIC DNA]</scope>
    <source>
        <strain evidence="2 3">CBS 117625</strain>
    </source>
</reference>
<dbReference type="OrthoDB" id="409136at2759"/>
<dbReference type="EMBL" id="ML743684">
    <property type="protein sequence ID" value="KAE8130947.1"/>
    <property type="molecule type" value="Genomic_DNA"/>
</dbReference>
<dbReference type="RefSeq" id="XP_031907010.1">
    <property type="nucleotide sequence ID" value="XM_032056388.1"/>
</dbReference>
<dbReference type="AlphaFoldDB" id="A0A5N6SAE5"/>
<dbReference type="Proteomes" id="UP000325672">
    <property type="component" value="Unassembled WGS sequence"/>
</dbReference>
<keyword evidence="3" id="KW-1185">Reference proteome</keyword>